<feature type="domain" description="YdbS-like PH" evidence="2">
    <location>
        <begin position="189"/>
        <end position="234"/>
    </location>
</feature>
<dbReference type="EMBL" id="PYAG01000001">
    <property type="protein sequence ID" value="RAO39730.1"/>
    <property type="molecule type" value="Genomic_DNA"/>
</dbReference>
<accession>A0A328P157</accession>
<dbReference type="AlphaFoldDB" id="A0A328P157"/>
<dbReference type="InterPro" id="IPR005182">
    <property type="entry name" value="YdbS-like_PH"/>
</dbReference>
<proteinExistence type="predicted"/>
<name>A0A328P157_9ACTN</name>
<sequence>MRAGEVLFGVVTGILINEASDISPWLARRLVAWAAFRRYSDPQWASTRAQEFIALIDERPGKLFKLLTALGFAASAQAFDVKRRLSAWLDMTNFDRLSFIGKPFPTDRILWAWKPHWIRLTAPAAVGLAGTFALGSLSGYLDGTDLGGFWVSLCITAWLGVQGVFIRSFLRWRRSPILITDDSFAIVESRKAQIWSLNEVESVSARQSRVGRILNYGTVVIRLKSGETIQVKSVPAPWLVEEYFVGNFMLEVNALMKTRMERNTVAQTE</sequence>
<dbReference type="Proteomes" id="UP000249419">
    <property type="component" value="Unassembled WGS sequence"/>
</dbReference>
<evidence type="ECO:0000256" key="1">
    <source>
        <dbReference type="SAM" id="Phobius"/>
    </source>
</evidence>
<evidence type="ECO:0000259" key="2">
    <source>
        <dbReference type="Pfam" id="PF03703"/>
    </source>
</evidence>
<reference evidence="3 4" key="1">
    <citation type="submission" date="2018-03" db="EMBL/GenBank/DDBJ databases">
        <title>Defining the species Micromonospora saelicesensis and Micromonospora noduli under the framework of genomics.</title>
        <authorList>
            <person name="Riesco R."/>
            <person name="Trujillo M.E."/>
        </authorList>
    </citation>
    <scope>NUCLEOTIDE SEQUENCE [LARGE SCALE GENOMIC DNA]</scope>
    <source>
        <strain evidence="3 4">PSN13</strain>
    </source>
</reference>
<dbReference type="RefSeq" id="WP_146766094.1">
    <property type="nucleotide sequence ID" value="NZ_PYAG01000001.1"/>
</dbReference>
<organism evidence="3 4">
    <name type="scientific">Micromonospora saelicesensis</name>
    <dbReference type="NCBI Taxonomy" id="285676"/>
    <lineage>
        <taxon>Bacteria</taxon>
        <taxon>Bacillati</taxon>
        <taxon>Actinomycetota</taxon>
        <taxon>Actinomycetes</taxon>
        <taxon>Micromonosporales</taxon>
        <taxon>Micromonosporaceae</taxon>
        <taxon>Micromonospora</taxon>
    </lineage>
</organism>
<feature type="transmembrane region" description="Helical" evidence="1">
    <location>
        <begin position="117"/>
        <end position="137"/>
    </location>
</feature>
<keyword evidence="1" id="KW-0472">Membrane</keyword>
<dbReference type="Pfam" id="PF03703">
    <property type="entry name" value="bPH_2"/>
    <property type="match status" value="1"/>
</dbReference>
<evidence type="ECO:0000313" key="4">
    <source>
        <dbReference type="Proteomes" id="UP000249419"/>
    </source>
</evidence>
<keyword evidence="1" id="KW-1133">Transmembrane helix</keyword>
<feature type="transmembrane region" description="Helical" evidence="1">
    <location>
        <begin position="149"/>
        <end position="170"/>
    </location>
</feature>
<evidence type="ECO:0000313" key="3">
    <source>
        <dbReference type="EMBL" id="RAO39730.1"/>
    </source>
</evidence>
<protein>
    <recommendedName>
        <fullName evidence="2">YdbS-like PH domain-containing protein</fullName>
    </recommendedName>
</protein>
<keyword evidence="1" id="KW-0812">Transmembrane</keyword>
<comment type="caution">
    <text evidence="3">The sequence shown here is derived from an EMBL/GenBank/DDBJ whole genome shotgun (WGS) entry which is preliminary data.</text>
</comment>
<gene>
    <name evidence="3" type="ORF">PSN13_00755</name>
</gene>